<dbReference type="Proteomes" id="UP000800200">
    <property type="component" value="Unassembled WGS sequence"/>
</dbReference>
<evidence type="ECO:0000256" key="1">
    <source>
        <dbReference type="SAM" id="MobiDB-lite"/>
    </source>
</evidence>
<accession>A0A6A6DRK4</accession>
<name>A0A6A6DRK4_9PEZI</name>
<evidence type="ECO:0000259" key="2">
    <source>
        <dbReference type="Pfam" id="PF11001"/>
    </source>
</evidence>
<feature type="region of interest" description="Disordered" evidence="1">
    <location>
        <begin position="405"/>
        <end position="452"/>
    </location>
</feature>
<feature type="compositionally biased region" description="Basic and acidic residues" evidence="1">
    <location>
        <begin position="436"/>
        <end position="446"/>
    </location>
</feature>
<proteinExistence type="predicted"/>
<reference evidence="3" key="1">
    <citation type="journal article" date="2020" name="Stud. Mycol.">
        <title>101 Dothideomycetes genomes: a test case for predicting lifestyles and emergence of pathogens.</title>
        <authorList>
            <person name="Haridas S."/>
            <person name="Albert R."/>
            <person name="Binder M."/>
            <person name="Bloem J."/>
            <person name="Labutti K."/>
            <person name="Salamov A."/>
            <person name="Andreopoulos B."/>
            <person name="Baker S."/>
            <person name="Barry K."/>
            <person name="Bills G."/>
            <person name="Bluhm B."/>
            <person name="Cannon C."/>
            <person name="Castanera R."/>
            <person name="Culley D."/>
            <person name="Daum C."/>
            <person name="Ezra D."/>
            <person name="Gonzalez J."/>
            <person name="Henrissat B."/>
            <person name="Kuo A."/>
            <person name="Liang C."/>
            <person name="Lipzen A."/>
            <person name="Lutzoni F."/>
            <person name="Magnuson J."/>
            <person name="Mondo S."/>
            <person name="Nolan M."/>
            <person name="Ohm R."/>
            <person name="Pangilinan J."/>
            <person name="Park H.-J."/>
            <person name="Ramirez L."/>
            <person name="Alfaro M."/>
            <person name="Sun H."/>
            <person name="Tritt A."/>
            <person name="Yoshinaga Y."/>
            <person name="Zwiers L.-H."/>
            <person name="Turgeon B."/>
            <person name="Goodwin S."/>
            <person name="Spatafora J."/>
            <person name="Crous P."/>
            <person name="Grigoriev I."/>
        </authorList>
    </citation>
    <scope>NUCLEOTIDE SEQUENCE</scope>
    <source>
        <strain evidence="3">CBS 207.26</strain>
    </source>
</reference>
<feature type="region of interest" description="Disordered" evidence="1">
    <location>
        <begin position="173"/>
        <end position="249"/>
    </location>
</feature>
<feature type="domain" description="Subtelomeric hrmA-associated cluster protein AFUB-079030/YDR124W-like helical bundle" evidence="2">
    <location>
        <begin position="254"/>
        <end position="340"/>
    </location>
</feature>
<dbReference type="PANTHER" id="PTHR36102">
    <property type="entry name" value="CHROMOSOME 10, WHOLE GENOME SHOTGUN SEQUENCE"/>
    <property type="match status" value="1"/>
</dbReference>
<feature type="region of interest" description="Disordered" evidence="1">
    <location>
        <begin position="1"/>
        <end position="28"/>
    </location>
</feature>
<feature type="compositionally biased region" description="Basic residues" evidence="1">
    <location>
        <begin position="419"/>
        <end position="433"/>
    </location>
</feature>
<dbReference type="AlphaFoldDB" id="A0A6A6DRK4"/>
<organism evidence="3 4">
    <name type="scientific">Zopfia rhizophila CBS 207.26</name>
    <dbReference type="NCBI Taxonomy" id="1314779"/>
    <lineage>
        <taxon>Eukaryota</taxon>
        <taxon>Fungi</taxon>
        <taxon>Dikarya</taxon>
        <taxon>Ascomycota</taxon>
        <taxon>Pezizomycotina</taxon>
        <taxon>Dothideomycetes</taxon>
        <taxon>Dothideomycetes incertae sedis</taxon>
        <taxon>Zopfiaceae</taxon>
        <taxon>Zopfia</taxon>
    </lineage>
</organism>
<feature type="region of interest" description="Disordered" evidence="1">
    <location>
        <begin position="497"/>
        <end position="557"/>
    </location>
</feature>
<feature type="compositionally biased region" description="Polar residues" evidence="1">
    <location>
        <begin position="515"/>
        <end position="557"/>
    </location>
</feature>
<keyword evidence="4" id="KW-1185">Reference proteome</keyword>
<dbReference type="PANTHER" id="PTHR36102:SF1">
    <property type="entry name" value="YDR124W-LIKE HELICAL BUNDLE DOMAIN-CONTAINING PROTEIN"/>
    <property type="match status" value="1"/>
</dbReference>
<evidence type="ECO:0000313" key="3">
    <source>
        <dbReference type="EMBL" id="KAF2181673.1"/>
    </source>
</evidence>
<feature type="compositionally biased region" description="Basic and acidic residues" evidence="1">
    <location>
        <begin position="199"/>
        <end position="212"/>
    </location>
</feature>
<evidence type="ECO:0000313" key="4">
    <source>
        <dbReference type="Proteomes" id="UP000800200"/>
    </source>
</evidence>
<feature type="compositionally biased region" description="Polar residues" evidence="1">
    <location>
        <begin position="1"/>
        <end position="10"/>
    </location>
</feature>
<dbReference type="EMBL" id="ML994651">
    <property type="protein sequence ID" value="KAF2181673.1"/>
    <property type="molecule type" value="Genomic_DNA"/>
</dbReference>
<gene>
    <name evidence="3" type="ORF">K469DRAFT_752567</name>
</gene>
<dbReference type="InterPro" id="IPR047092">
    <property type="entry name" value="AFUB_07903/YDR124W-like_hel"/>
</dbReference>
<dbReference type="InterPro" id="IPR021264">
    <property type="entry name" value="AFUB_079030/YDR124W-like"/>
</dbReference>
<protein>
    <recommendedName>
        <fullName evidence="2">Subtelomeric hrmA-associated cluster protein AFUB-079030/YDR124W-like helical bundle domain-containing protein</fullName>
    </recommendedName>
</protein>
<sequence>MARKTLATTSRSHRRSTPNDSKARATDRFPIVIDPLSHKHAALEQRHTDATQVTGCSEATDRTSLSLAIASSRAATPPIVDPGCVRHSQTETRAHNARTPQTVVLVAERYGNDPKLYNLRPALKSLDTLQALALGGHSELNSPEIALVEDKSNFGSSQRWYCNPQIKSVCHRDTSAASLDRASPPDSPTANHRRSTRLGAREDARKSNSRREQARKRSRSIAQIEDEDEDSDLENSGGPGQPPISQEPFIVRLSEADTVERAFYLRFAEMGSNFLKSVLTEWVKIRWPKKRKYPYTKKGVEAPPPPGWPVGLRHVEPSHLKKHENRVLAISILRSYGVKPGWADALSKYTEGYLERFDAKFTSSRNEEFKEAMKPYVKKVVKSLFDLACYEDDYLTDSGDAPTDISDVRTWYPTEGKPPRPKAKTSHPSKQARYRNTLEKSDKSGDDSDIEPIPLRSALRMTAHEHRLYPDNALQRFSPPHSVQFLEDPFPYSELNNSVSGITFSPPANGDELQHSNQTEQAVTPGPSSEQQVVNSNPNMNNQLSFSQQAATPKQLSEQQLIVSTPSMRTQLPVSQQLQLPSSPPGTRTLPRSLPQLTQYGLKDHTNLFPSSEQDLCKAQPMSGQLDPWLRPDQMPIHRPSGEALMGHPLQAALSGITNECPEYQQQCWVLGSPSEYNFNNVQKRMSARAGHRSMFAPPLQLHQQPLSWESHHTPHGLPYETSF</sequence>
<feature type="compositionally biased region" description="Low complexity" evidence="1">
    <location>
        <begin position="571"/>
        <end position="581"/>
    </location>
</feature>
<feature type="region of interest" description="Disordered" evidence="1">
    <location>
        <begin position="569"/>
        <end position="593"/>
    </location>
</feature>
<feature type="compositionally biased region" description="Acidic residues" evidence="1">
    <location>
        <begin position="224"/>
        <end position="233"/>
    </location>
</feature>
<dbReference type="Pfam" id="PF11001">
    <property type="entry name" value="AFUB_07903_YDR124W_hel"/>
    <property type="match status" value="1"/>
</dbReference>